<protein>
    <submittedName>
        <fullName evidence="1">TTLL15</fullName>
    </submittedName>
</protein>
<dbReference type="InterPro" id="IPR004344">
    <property type="entry name" value="TTL/TTLL_fam"/>
</dbReference>
<accession>A0A812CX01</accession>
<dbReference type="InterPro" id="IPR053317">
    <property type="entry name" value="Tubulin_polyglutamylase"/>
</dbReference>
<dbReference type="Gene3D" id="3.30.470.20">
    <property type="entry name" value="ATP-grasp fold, B domain"/>
    <property type="match status" value="1"/>
</dbReference>
<sequence>MYTNKIYSKERVSEKPSPVVWIHGKKVETGYLKHVFNIFKYLGYSTYSQPKLNWDVLWTHDYPFLELVDDLTKLKPHQKVNHFPGSGFITNKVNLATTPFDFVPKAFKIPAGIKALKAHSKKFPEKLWIQKSNNHRGIKILPINELDLSKSGSFIQEYISNPLLIDGQKFDIGIYTILTSIHPLRVYVLESDALFRFCPEKYYPFDPSIADKYVVGDNYTPMWEMPTFSKVFYQGYSFKESFNYYLRSQDRDPEAFWNKIKAAITNVYLEKEKYIFQSTKHYKSSRNFFEMVRFDFVLDEHFNIYLMEANMSPNLSSAHHVRNTRLYEHVIYNLLKLVGLNSLSSLNFPNIIQNNNMEVSDVDINVYADQCISQECENTGCKTWECRLCSYCMTVSEKQIVKMAYLEHKNREACQRIFPPIALINPLRII</sequence>
<dbReference type="SUPFAM" id="SSF56059">
    <property type="entry name" value="Glutathione synthetase ATP-binding domain-like"/>
    <property type="match status" value="1"/>
</dbReference>
<dbReference type="PANTHER" id="PTHR47113:SF1">
    <property type="entry name" value="LD09343P"/>
    <property type="match status" value="1"/>
</dbReference>
<dbReference type="OrthoDB" id="202825at2759"/>
<reference evidence="1" key="1">
    <citation type="submission" date="2021-01" db="EMBL/GenBank/DDBJ databases">
        <authorList>
            <person name="Li R."/>
            <person name="Bekaert M."/>
        </authorList>
    </citation>
    <scope>NUCLEOTIDE SEQUENCE</scope>
    <source>
        <strain evidence="1">Farmed</strain>
    </source>
</reference>
<proteinExistence type="predicted"/>
<dbReference type="EMBL" id="CAHIKZ030002178">
    <property type="protein sequence ID" value="CAE1282373.1"/>
    <property type="molecule type" value="Genomic_DNA"/>
</dbReference>
<keyword evidence="2" id="KW-1185">Reference proteome</keyword>
<gene>
    <name evidence="1" type="ORF">SPHA_43412</name>
</gene>
<organism evidence="1 2">
    <name type="scientific">Acanthosepion pharaonis</name>
    <name type="common">Pharaoh cuttlefish</name>
    <name type="synonym">Sepia pharaonis</name>
    <dbReference type="NCBI Taxonomy" id="158019"/>
    <lineage>
        <taxon>Eukaryota</taxon>
        <taxon>Metazoa</taxon>
        <taxon>Spiralia</taxon>
        <taxon>Lophotrochozoa</taxon>
        <taxon>Mollusca</taxon>
        <taxon>Cephalopoda</taxon>
        <taxon>Coleoidea</taxon>
        <taxon>Decapodiformes</taxon>
        <taxon>Sepiida</taxon>
        <taxon>Sepiina</taxon>
        <taxon>Sepiidae</taxon>
        <taxon>Acanthosepion</taxon>
    </lineage>
</organism>
<dbReference type="PROSITE" id="PS51221">
    <property type="entry name" value="TTL"/>
    <property type="match status" value="1"/>
</dbReference>
<dbReference type="Proteomes" id="UP000597762">
    <property type="component" value="Unassembled WGS sequence"/>
</dbReference>
<evidence type="ECO:0000313" key="1">
    <source>
        <dbReference type="EMBL" id="CAE1282373.1"/>
    </source>
</evidence>
<evidence type="ECO:0000313" key="2">
    <source>
        <dbReference type="Proteomes" id="UP000597762"/>
    </source>
</evidence>
<dbReference type="PANTHER" id="PTHR47113">
    <property type="entry name" value="LD09343P"/>
    <property type="match status" value="1"/>
</dbReference>
<name>A0A812CX01_ACAPH</name>
<dbReference type="Pfam" id="PF03133">
    <property type="entry name" value="TTL"/>
    <property type="match status" value="1"/>
</dbReference>
<comment type="caution">
    <text evidence="1">The sequence shown here is derived from an EMBL/GenBank/DDBJ whole genome shotgun (WGS) entry which is preliminary data.</text>
</comment>
<dbReference type="AlphaFoldDB" id="A0A812CX01"/>